<dbReference type="SUPFAM" id="SSF46689">
    <property type="entry name" value="Homeodomain-like"/>
    <property type="match status" value="1"/>
</dbReference>
<dbReference type="GO" id="GO:0003677">
    <property type="term" value="F:DNA binding"/>
    <property type="evidence" value="ECO:0007669"/>
    <property type="project" value="InterPro"/>
</dbReference>
<dbReference type="InterPro" id="IPR002514">
    <property type="entry name" value="Transposase_8"/>
</dbReference>
<dbReference type="Pfam" id="PF01527">
    <property type="entry name" value="HTH_Tnp_1"/>
    <property type="match status" value="1"/>
</dbReference>
<dbReference type="EMBL" id="LBJQ01000010">
    <property type="protein sequence ID" value="RXH36649.1"/>
    <property type="molecule type" value="Genomic_DNA"/>
</dbReference>
<dbReference type="GO" id="GO:0006313">
    <property type="term" value="P:DNA transposition"/>
    <property type="evidence" value="ECO:0007669"/>
    <property type="project" value="InterPro"/>
</dbReference>
<keyword evidence="3" id="KW-1185">Reference proteome</keyword>
<dbReference type="GO" id="GO:0004803">
    <property type="term" value="F:transposase activity"/>
    <property type="evidence" value="ECO:0007669"/>
    <property type="project" value="InterPro"/>
</dbReference>
<sequence length="96" mass="11133">MKRRKFSREFKVEAVKLVRERGVSVAQAGRDLDVHENVLRKWVKEFGSDPVQAFPGHGQMKPEQQEIERLRREVAKLKAERDILKKAAAFFAKEAT</sequence>
<evidence type="ECO:0000256" key="1">
    <source>
        <dbReference type="SAM" id="Coils"/>
    </source>
</evidence>
<dbReference type="InterPro" id="IPR009057">
    <property type="entry name" value="Homeodomain-like_sf"/>
</dbReference>
<organism evidence="2 3">
    <name type="scientific">Bradyrhizobium nanningense</name>
    <dbReference type="NCBI Taxonomy" id="1325118"/>
    <lineage>
        <taxon>Bacteria</taxon>
        <taxon>Pseudomonadati</taxon>
        <taxon>Pseudomonadota</taxon>
        <taxon>Alphaproteobacteria</taxon>
        <taxon>Hyphomicrobiales</taxon>
        <taxon>Nitrobacteraceae</taxon>
        <taxon>Bradyrhizobium</taxon>
    </lineage>
</organism>
<keyword evidence="1" id="KW-0175">Coiled coil</keyword>
<comment type="caution">
    <text evidence="2">The sequence shown here is derived from an EMBL/GenBank/DDBJ whole genome shotgun (WGS) entry which is preliminary data.</text>
</comment>
<gene>
    <name evidence="2" type="ORF">XH99_06715</name>
</gene>
<dbReference type="PANTHER" id="PTHR33215">
    <property type="entry name" value="PROTEIN DISTAL ANTENNA"/>
    <property type="match status" value="1"/>
</dbReference>
<feature type="coiled-coil region" evidence="1">
    <location>
        <begin position="60"/>
        <end position="87"/>
    </location>
</feature>
<evidence type="ECO:0000313" key="3">
    <source>
        <dbReference type="Proteomes" id="UP000289546"/>
    </source>
</evidence>
<evidence type="ECO:0000313" key="2">
    <source>
        <dbReference type="EMBL" id="RXH36649.1"/>
    </source>
</evidence>
<dbReference type="PANTHER" id="PTHR33215:SF13">
    <property type="entry name" value="PROTEIN DISTAL ANTENNA"/>
    <property type="match status" value="1"/>
</dbReference>
<dbReference type="AlphaFoldDB" id="A0A4Q0SEX0"/>
<name>A0A4Q0SEX0_9BRAD</name>
<accession>A0A4Q0SEX0</accession>
<protein>
    <submittedName>
        <fullName evidence="2">Transposase</fullName>
    </submittedName>
</protein>
<reference evidence="2 3" key="1">
    <citation type="submission" date="2015-04" db="EMBL/GenBank/DDBJ databases">
        <title>Comparative genomics of rhizobia nodulating Arachis hypogaea in China.</title>
        <authorList>
            <person name="Li Y."/>
        </authorList>
    </citation>
    <scope>NUCLEOTIDE SEQUENCE [LARGE SCALE GENOMIC DNA]</scope>
    <source>
        <strain evidence="2 3">CCBAU 51757</strain>
    </source>
</reference>
<dbReference type="InterPro" id="IPR051839">
    <property type="entry name" value="RD_transcriptional_regulator"/>
</dbReference>
<dbReference type="Proteomes" id="UP000289546">
    <property type="component" value="Unassembled WGS sequence"/>
</dbReference>
<proteinExistence type="predicted"/>
<dbReference type="Gene3D" id="1.10.10.60">
    <property type="entry name" value="Homeodomain-like"/>
    <property type="match status" value="1"/>
</dbReference>